<organism evidence="15 16">
    <name type="scientific">Paragonimus skrjabini miyazakii</name>
    <dbReference type="NCBI Taxonomy" id="59628"/>
    <lineage>
        <taxon>Eukaryota</taxon>
        <taxon>Metazoa</taxon>
        <taxon>Spiralia</taxon>
        <taxon>Lophotrochozoa</taxon>
        <taxon>Platyhelminthes</taxon>
        <taxon>Trematoda</taxon>
        <taxon>Digenea</taxon>
        <taxon>Plagiorchiida</taxon>
        <taxon>Troglotremata</taxon>
        <taxon>Troglotrematidae</taxon>
        <taxon>Paragonimus</taxon>
    </lineage>
</organism>
<feature type="domain" description="BTB" evidence="14">
    <location>
        <begin position="179"/>
        <end position="279"/>
    </location>
</feature>
<feature type="compositionally biased region" description="Polar residues" evidence="12">
    <location>
        <begin position="143"/>
        <end position="159"/>
    </location>
</feature>
<evidence type="ECO:0000256" key="11">
    <source>
        <dbReference type="ARBA" id="ARBA00023303"/>
    </source>
</evidence>
<comment type="caution">
    <text evidence="15">The sequence shown here is derived from an EMBL/GenBank/DDBJ whole genome shotgun (WGS) entry which is preliminary data.</text>
</comment>
<feature type="transmembrane region" description="Helical" evidence="13">
    <location>
        <begin position="310"/>
        <end position="328"/>
    </location>
</feature>
<dbReference type="EMBL" id="JTDE01001232">
    <property type="protein sequence ID" value="KAF7259369.1"/>
    <property type="molecule type" value="Genomic_DNA"/>
</dbReference>
<keyword evidence="16" id="KW-1185">Reference proteome</keyword>
<dbReference type="Pfam" id="PF02214">
    <property type="entry name" value="BTB_2"/>
    <property type="match status" value="1"/>
</dbReference>
<feature type="region of interest" description="Disordered" evidence="12">
    <location>
        <begin position="893"/>
        <end position="919"/>
    </location>
</feature>
<evidence type="ECO:0000259" key="14">
    <source>
        <dbReference type="SMART" id="SM00225"/>
    </source>
</evidence>
<feature type="compositionally biased region" description="Gly residues" evidence="12">
    <location>
        <begin position="33"/>
        <end position="42"/>
    </location>
</feature>
<keyword evidence="11" id="KW-0407">Ion channel</keyword>
<dbReference type="PRINTS" id="PR01496">
    <property type="entry name" value="SHAKERCHANEL"/>
</dbReference>
<keyword evidence="4 13" id="KW-0812">Transmembrane</keyword>
<keyword evidence="9" id="KW-0406">Ion transport</keyword>
<evidence type="ECO:0000256" key="5">
    <source>
        <dbReference type="ARBA" id="ARBA00022826"/>
    </source>
</evidence>
<keyword evidence="2" id="KW-0813">Transport</keyword>
<evidence type="ECO:0000256" key="1">
    <source>
        <dbReference type="ARBA" id="ARBA00004141"/>
    </source>
</evidence>
<dbReference type="InterPro" id="IPR005821">
    <property type="entry name" value="Ion_trans_dom"/>
</dbReference>
<dbReference type="Gene3D" id="1.10.287.70">
    <property type="match status" value="1"/>
</dbReference>
<evidence type="ECO:0000256" key="8">
    <source>
        <dbReference type="ARBA" id="ARBA00022989"/>
    </source>
</evidence>
<proteinExistence type="predicted"/>
<gene>
    <name evidence="15" type="ORF">EG68_03541</name>
</gene>
<feature type="region of interest" description="Disordered" evidence="12">
    <location>
        <begin position="143"/>
        <end position="169"/>
    </location>
</feature>
<dbReference type="InterPro" id="IPR011333">
    <property type="entry name" value="SKP1/BTB/POZ_sf"/>
</dbReference>
<feature type="transmembrane region" description="Helical" evidence="13">
    <location>
        <begin position="440"/>
        <end position="461"/>
    </location>
</feature>
<reference evidence="15" key="1">
    <citation type="submission" date="2019-07" db="EMBL/GenBank/DDBJ databases">
        <title>Annotation for the trematode Paragonimus miyazaki's.</title>
        <authorList>
            <person name="Choi Y.-J."/>
        </authorList>
    </citation>
    <scope>NUCLEOTIDE SEQUENCE</scope>
    <source>
        <strain evidence="15">Japan</strain>
    </source>
</reference>
<evidence type="ECO:0000256" key="9">
    <source>
        <dbReference type="ARBA" id="ARBA00023065"/>
    </source>
</evidence>
<keyword evidence="8 13" id="KW-1133">Transmembrane helix</keyword>
<dbReference type="SUPFAM" id="SSF81324">
    <property type="entry name" value="Voltage-gated potassium channels"/>
    <property type="match status" value="1"/>
</dbReference>
<dbReference type="InterPro" id="IPR027359">
    <property type="entry name" value="Volt_channel_dom_sf"/>
</dbReference>
<dbReference type="SUPFAM" id="SSF54695">
    <property type="entry name" value="POZ domain"/>
    <property type="match status" value="1"/>
</dbReference>
<name>A0A8S9YWB3_9TREM</name>
<protein>
    <recommendedName>
        <fullName evidence="14">BTB domain-containing protein</fullName>
    </recommendedName>
</protein>
<evidence type="ECO:0000256" key="7">
    <source>
        <dbReference type="ARBA" id="ARBA00022958"/>
    </source>
</evidence>
<dbReference type="Gene3D" id="3.30.710.10">
    <property type="entry name" value="Potassium Channel Kv1.1, Chain A"/>
    <property type="match status" value="1"/>
</dbReference>
<dbReference type="GO" id="GO:0005251">
    <property type="term" value="F:delayed rectifier potassium channel activity"/>
    <property type="evidence" value="ECO:0007669"/>
    <property type="project" value="TreeGrafter"/>
</dbReference>
<dbReference type="InterPro" id="IPR003131">
    <property type="entry name" value="T1-type_BTB"/>
</dbReference>
<dbReference type="OrthoDB" id="433309at2759"/>
<dbReference type="FunFam" id="3.30.710.10:FF:000053">
    <property type="entry name" value="potassium voltage-gated channel subfamily A member 4"/>
    <property type="match status" value="1"/>
</dbReference>
<dbReference type="PRINTS" id="PR00169">
    <property type="entry name" value="KCHANNEL"/>
</dbReference>
<keyword evidence="10 13" id="KW-0472">Membrane</keyword>
<comment type="subcellular location">
    <subcellularLocation>
        <location evidence="1">Membrane</location>
        <topology evidence="1">Multi-pass membrane protein</topology>
    </subcellularLocation>
</comment>
<evidence type="ECO:0000256" key="13">
    <source>
        <dbReference type="SAM" id="Phobius"/>
    </source>
</evidence>
<dbReference type="AlphaFoldDB" id="A0A8S9YWB3"/>
<keyword evidence="5" id="KW-0631">Potassium channel</keyword>
<dbReference type="SMART" id="SM00225">
    <property type="entry name" value="BTB"/>
    <property type="match status" value="1"/>
</dbReference>
<evidence type="ECO:0000313" key="15">
    <source>
        <dbReference type="EMBL" id="KAF7259369.1"/>
    </source>
</evidence>
<feature type="transmembrane region" description="Helical" evidence="13">
    <location>
        <begin position="573"/>
        <end position="593"/>
    </location>
</feature>
<dbReference type="InterPro" id="IPR000210">
    <property type="entry name" value="BTB/POZ_dom"/>
</dbReference>
<dbReference type="Gene3D" id="1.20.120.350">
    <property type="entry name" value="Voltage-gated potassium channels. Chain C"/>
    <property type="match status" value="1"/>
</dbReference>
<evidence type="ECO:0000256" key="10">
    <source>
        <dbReference type="ARBA" id="ARBA00023136"/>
    </source>
</evidence>
<accession>A0A8S9YWB3</accession>
<evidence type="ECO:0000313" key="16">
    <source>
        <dbReference type="Proteomes" id="UP000822476"/>
    </source>
</evidence>
<dbReference type="PANTHER" id="PTHR11537:SF113">
    <property type="entry name" value="POTASSIUM VOLTAGE-GATED CHANNEL PROTEIN SHAKER"/>
    <property type="match status" value="1"/>
</dbReference>
<feature type="transmembrane region" description="Helical" evidence="13">
    <location>
        <begin position="511"/>
        <end position="532"/>
    </location>
</feature>
<evidence type="ECO:0000256" key="2">
    <source>
        <dbReference type="ARBA" id="ARBA00022448"/>
    </source>
</evidence>
<dbReference type="GO" id="GO:0001508">
    <property type="term" value="P:action potential"/>
    <property type="evidence" value="ECO:0007669"/>
    <property type="project" value="TreeGrafter"/>
</dbReference>
<dbReference type="PANTHER" id="PTHR11537">
    <property type="entry name" value="VOLTAGE-GATED POTASSIUM CHANNEL"/>
    <property type="match status" value="1"/>
</dbReference>
<evidence type="ECO:0000256" key="12">
    <source>
        <dbReference type="SAM" id="MobiDB-lite"/>
    </source>
</evidence>
<dbReference type="Proteomes" id="UP000822476">
    <property type="component" value="Unassembled WGS sequence"/>
</dbReference>
<evidence type="ECO:0000256" key="4">
    <source>
        <dbReference type="ARBA" id="ARBA00022692"/>
    </source>
</evidence>
<dbReference type="InterPro" id="IPR028325">
    <property type="entry name" value="VG_K_chnl"/>
</dbReference>
<keyword evidence="7" id="KW-0630">Potassium</keyword>
<sequence length="919" mass="102401">MNTLHWASGAKAMNTDGVYGQLDRSYGPRPYGGMVGSGGGSTGLSTTTGSGPYSHASVSMAPQAVVQDQTPCSAVTKGSLSNVETADIIKKPPDQGYLDLIASAAQNIGRTARGTLLPDTQSTYPNRTAVTNSSEDLVGLQFESSKQLPKQPTSLASETRTGKLSAKPDQIGYTRHSSERVVLNVSGLRFETQSSTLRKFPNTLLGNPLKLDRYYDSLRNEYFFDRNRPSFDAILYYYQSGGRLRRPVNVPIDVFTEEIQFYEIDEDAIEKYRDDEGFIREEVKVLPENELQRKIWLLFEYPESSMPARVIAVISILVIILSIVIFCIETLPHFKHYKVITLEKYESSMVDQVPVGPNISQTETELTTTLPDQYDQNKFENNNCQTNQNPLECLVITDDDSPGIEDPFFLVETVCIVWFTFDLLVRFASSPEKLVFFRNIMNFIDIVAIIPYFITLGTMLAEASRTQNQAMSLAILRVIRLVRVFRIFKLSRHSKGLQILGQTLKASTRELGLLVFFLLICVILFSSAVYFAEIDSDRTYFRSIPDAFWWAVVTMTTVGYGDMRPVTVWGKLVGSLCAIAGVLTIALPVPVIVSNFNYFYHRETETEDKQTFIHVQSCASYASSSSSECDASDVQKKPADDVEATFYSAVPYNQEVETLDKLDLSAKQIGYSDQLNSFQPLLSPTNKSDLLDTDCISHSSTVDEVLRKCSMSFKPTSIKQILFRDGKPDLHTCSLGLNPSDDVDVSAFFPLSLPLRKSPTSQSQSQQPSKQIFNKEGLNLRCKSRHGQDSLSDLKIELGTKDTETCLSSPSHGQQESKKYVRVARKTCSNCLPCIQNLNTTKESAKTLELLTPNQFASSGSNKRLEMGASCMEEMPDVYIEADYISTSHRSTHKTKLPATGGLSQSISHHPKSPMETDV</sequence>
<dbReference type="FunFam" id="1.10.287.70:FF:000002">
    <property type="entry name" value="Potassium voltage-gated channel subfamily a member"/>
    <property type="match status" value="1"/>
</dbReference>
<dbReference type="GO" id="GO:0051260">
    <property type="term" value="P:protein homooligomerization"/>
    <property type="evidence" value="ECO:0007669"/>
    <property type="project" value="InterPro"/>
</dbReference>
<dbReference type="Pfam" id="PF00520">
    <property type="entry name" value="Ion_trans"/>
    <property type="match status" value="1"/>
</dbReference>
<dbReference type="InterPro" id="IPR003972">
    <property type="entry name" value="K_chnl_volt-dep_Kv1"/>
</dbReference>
<evidence type="ECO:0000256" key="6">
    <source>
        <dbReference type="ARBA" id="ARBA00022882"/>
    </source>
</evidence>
<dbReference type="PRINTS" id="PR01491">
    <property type="entry name" value="KVCHANNEL"/>
</dbReference>
<dbReference type="GO" id="GO:0008076">
    <property type="term" value="C:voltage-gated potassium channel complex"/>
    <property type="evidence" value="ECO:0007669"/>
    <property type="project" value="InterPro"/>
</dbReference>
<dbReference type="InterPro" id="IPR003968">
    <property type="entry name" value="K_chnl_volt-dep_Kv"/>
</dbReference>
<evidence type="ECO:0000256" key="3">
    <source>
        <dbReference type="ARBA" id="ARBA00022538"/>
    </source>
</evidence>
<keyword evidence="3" id="KW-0633">Potassium transport</keyword>
<feature type="region of interest" description="Disordered" evidence="12">
    <location>
        <begin position="30"/>
        <end position="55"/>
    </location>
</feature>
<keyword evidence="6" id="KW-0851">Voltage-gated channel</keyword>